<protein>
    <submittedName>
        <fullName evidence="2">Uncharacterized protein</fullName>
    </submittedName>
</protein>
<proteinExistence type="predicted"/>
<comment type="caution">
    <text evidence="2">The sequence shown here is derived from an EMBL/GenBank/DDBJ whole genome shotgun (WGS) entry which is preliminary data.</text>
</comment>
<organism evidence="2 3">
    <name type="scientific">Eumeta variegata</name>
    <name type="common">Bagworm moth</name>
    <name type="synonym">Eumeta japonica</name>
    <dbReference type="NCBI Taxonomy" id="151549"/>
    <lineage>
        <taxon>Eukaryota</taxon>
        <taxon>Metazoa</taxon>
        <taxon>Ecdysozoa</taxon>
        <taxon>Arthropoda</taxon>
        <taxon>Hexapoda</taxon>
        <taxon>Insecta</taxon>
        <taxon>Pterygota</taxon>
        <taxon>Neoptera</taxon>
        <taxon>Endopterygota</taxon>
        <taxon>Lepidoptera</taxon>
        <taxon>Glossata</taxon>
        <taxon>Ditrysia</taxon>
        <taxon>Tineoidea</taxon>
        <taxon>Psychidae</taxon>
        <taxon>Oiketicinae</taxon>
        <taxon>Eumeta</taxon>
    </lineage>
</organism>
<dbReference type="Proteomes" id="UP000299102">
    <property type="component" value="Unassembled WGS sequence"/>
</dbReference>
<sequence>MCERKLSRRPGRRAWRGDRIDKPRTARARSPTNSLVIYIHCRTRTCFLDFHNVPSVINGALDLNQVVSSLEPPSHLRGHFYHRFYVGYFRSSADFVVPGILPKVDEKLTLSESEAEIRTVETMRTPEDRCVAVRFIVGEIKISTGSVHDISQEDLRMKRVSARRVPGVLADAQKQTRLNISRASLELFQDPSSFFG</sequence>
<dbReference type="EMBL" id="BGZK01000098">
    <property type="protein sequence ID" value="GBP18529.1"/>
    <property type="molecule type" value="Genomic_DNA"/>
</dbReference>
<accession>A0A4C1TWX4</accession>
<feature type="region of interest" description="Disordered" evidence="1">
    <location>
        <begin position="1"/>
        <end position="27"/>
    </location>
</feature>
<evidence type="ECO:0000256" key="1">
    <source>
        <dbReference type="SAM" id="MobiDB-lite"/>
    </source>
</evidence>
<keyword evidence="3" id="KW-1185">Reference proteome</keyword>
<evidence type="ECO:0000313" key="3">
    <source>
        <dbReference type="Proteomes" id="UP000299102"/>
    </source>
</evidence>
<evidence type="ECO:0000313" key="2">
    <source>
        <dbReference type="EMBL" id="GBP18529.1"/>
    </source>
</evidence>
<reference evidence="2 3" key="1">
    <citation type="journal article" date="2019" name="Commun. Biol.">
        <title>The bagworm genome reveals a unique fibroin gene that provides high tensile strength.</title>
        <authorList>
            <person name="Kono N."/>
            <person name="Nakamura H."/>
            <person name="Ohtoshi R."/>
            <person name="Tomita M."/>
            <person name="Numata K."/>
            <person name="Arakawa K."/>
        </authorList>
    </citation>
    <scope>NUCLEOTIDE SEQUENCE [LARGE SCALE GENOMIC DNA]</scope>
</reference>
<name>A0A4C1TWX4_EUMVA</name>
<feature type="compositionally biased region" description="Basic and acidic residues" evidence="1">
    <location>
        <begin position="15"/>
        <end position="24"/>
    </location>
</feature>
<gene>
    <name evidence="2" type="ORF">EVAR_12990_1</name>
</gene>
<dbReference type="AlphaFoldDB" id="A0A4C1TWX4"/>
<feature type="compositionally biased region" description="Basic residues" evidence="1">
    <location>
        <begin position="1"/>
        <end position="14"/>
    </location>
</feature>